<dbReference type="Proteomes" id="UP000692954">
    <property type="component" value="Unassembled WGS sequence"/>
</dbReference>
<sequence>MILKLDLQGWEDYAQTPNTNQLKVLSDSLNNCQQQLKTNTNQFNNIQFKKCITQQSQSPNIRESQKQPLMPYRKQFNIRRQASPSLREHQFNFSQESKQQFHQKFNNFYQSKNQKQNSIVQNVQRFQRQQLRTKLLMISKDFNNSQIYHIIQFINK</sequence>
<proteinExistence type="predicted"/>
<dbReference type="OrthoDB" id="300971at2759"/>
<evidence type="ECO:0000313" key="1">
    <source>
        <dbReference type="EMBL" id="CAD8102100.1"/>
    </source>
</evidence>
<dbReference type="EMBL" id="CAJJDN010000077">
    <property type="protein sequence ID" value="CAD8102100.1"/>
    <property type="molecule type" value="Genomic_DNA"/>
</dbReference>
<evidence type="ECO:0000313" key="2">
    <source>
        <dbReference type="Proteomes" id="UP000692954"/>
    </source>
</evidence>
<dbReference type="AlphaFoldDB" id="A0A8S1PFM9"/>
<reference evidence="1" key="1">
    <citation type="submission" date="2021-01" db="EMBL/GenBank/DDBJ databases">
        <authorList>
            <consortium name="Genoscope - CEA"/>
            <person name="William W."/>
        </authorList>
    </citation>
    <scope>NUCLEOTIDE SEQUENCE</scope>
</reference>
<keyword evidence="2" id="KW-1185">Reference proteome</keyword>
<name>A0A8S1PFM9_9CILI</name>
<organism evidence="1 2">
    <name type="scientific">Paramecium sonneborni</name>
    <dbReference type="NCBI Taxonomy" id="65129"/>
    <lineage>
        <taxon>Eukaryota</taxon>
        <taxon>Sar</taxon>
        <taxon>Alveolata</taxon>
        <taxon>Ciliophora</taxon>
        <taxon>Intramacronucleata</taxon>
        <taxon>Oligohymenophorea</taxon>
        <taxon>Peniculida</taxon>
        <taxon>Parameciidae</taxon>
        <taxon>Paramecium</taxon>
    </lineage>
</organism>
<accession>A0A8S1PFM9</accession>
<protein>
    <submittedName>
        <fullName evidence="1">Uncharacterized protein</fullName>
    </submittedName>
</protein>
<gene>
    <name evidence="1" type="ORF">PSON_ATCC_30995.1.T0770084</name>
</gene>
<comment type="caution">
    <text evidence="1">The sequence shown here is derived from an EMBL/GenBank/DDBJ whole genome shotgun (WGS) entry which is preliminary data.</text>
</comment>